<proteinExistence type="predicted"/>
<feature type="region of interest" description="Disordered" evidence="6">
    <location>
        <begin position="1011"/>
        <end position="1063"/>
    </location>
</feature>
<dbReference type="GO" id="GO:0032259">
    <property type="term" value="P:methylation"/>
    <property type="evidence" value="ECO:0007669"/>
    <property type="project" value="UniProtKB-KW"/>
</dbReference>
<dbReference type="GO" id="GO:0009007">
    <property type="term" value="F:site-specific DNA-methyltransferase (adenine-specific) activity"/>
    <property type="evidence" value="ECO:0007669"/>
    <property type="project" value="UniProtKB-EC"/>
</dbReference>
<evidence type="ECO:0000313" key="8">
    <source>
        <dbReference type="EMBL" id="TSA82146.1"/>
    </source>
</evidence>
<keyword evidence="4" id="KW-0949">S-adenosyl-L-methionine</keyword>
<accession>A0A553UPL3</accession>
<dbReference type="GO" id="GO:0006304">
    <property type="term" value="P:DNA modification"/>
    <property type="evidence" value="ECO:0007669"/>
    <property type="project" value="InterPro"/>
</dbReference>
<comment type="caution">
    <text evidence="8">The sequence shown here is derived from an EMBL/GenBank/DDBJ whole genome shotgun (WGS) entry which is preliminary data.</text>
</comment>
<dbReference type="AlphaFoldDB" id="A0A553UPL3"/>
<dbReference type="PANTHER" id="PTHR33841">
    <property type="entry name" value="DNA METHYLTRANSFERASE YEEA-RELATED"/>
    <property type="match status" value="1"/>
</dbReference>
<comment type="catalytic activity">
    <reaction evidence="5">
        <text>a 2'-deoxyadenosine in DNA + S-adenosyl-L-methionine = an N(6)-methyl-2'-deoxyadenosine in DNA + S-adenosyl-L-homocysteine + H(+)</text>
        <dbReference type="Rhea" id="RHEA:15197"/>
        <dbReference type="Rhea" id="RHEA-COMP:12418"/>
        <dbReference type="Rhea" id="RHEA-COMP:12419"/>
        <dbReference type="ChEBI" id="CHEBI:15378"/>
        <dbReference type="ChEBI" id="CHEBI:57856"/>
        <dbReference type="ChEBI" id="CHEBI:59789"/>
        <dbReference type="ChEBI" id="CHEBI:90615"/>
        <dbReference type="ChEBI" id="CHEBI:90616"/>
        <dbReference type="EC" id="2.1.1.72"/>
    </reaction>
</comment>
<dbReference type="Proteomes" id="UP000316092">
    <property type="component" value="Unassembled WGS sequence"/>
</dbReference>
<dbReference type="Pfam" id="PF07669">
    <property type="entry name" value="Eco57I"/>
    <property type="match status" value="1"/>
</dbReference>
<evidence type="ECO:0000256" key="5">
    <source>
        <dbReference type="ARBA" id="ARBA00047942"/>
    </source>
</evidence>
<sequence length="1063" mass="118455">MSALETPLRKILEKKVIAARDTAEVAAEAALARLIGDGAAAPRYLSADEVTLREALLAKQKQLGSREALIRECAYEQWHAMLFARFLEASDLLMHPEHGVSVSMDDLGELAQEEGDAGAYAAAARYAAHMLPGIFRPSDPLLRVTLAPEARQTLERLLDEIPKPAYTADDGLGWVYQFWQTEQKKRVNDSGRKIAGADISPVTQLFTEHYMVQFMLHNTVGAWWTARHPDTPLPTEKSYLRLNDDGTPAAGAFPGWPATVKELKVIDPSCGSGHFLVAAFALLRRLRVLEEGLSETEAADAVLRDNLYGLELDPRCTQLAAFNLTLEAWKVGGYRALPTPHIACSGLSIGASVEDWLQFADDNNTRNVFRVLHEEFRDAPDLGSLINPREGIRQRLGIFGDEALDGLPELIDTLLEREQTSDPAAAIYGENVQGVVKSAAILQLKYNLVITNVPYLGRPKQADTIRDLGDARYPHSKADLATMFVERALEMCQIGGSACLVVPQSWQFLGRYEGMRISLLNKCRIDWIARLGFKSFSTPMWDLNISLDCFTNQSPGQDEYFIGIDASMGNFEVKESSLRLGEATIINQQAQLANPDKRIIISGEVSKGELLSEYAIAPVGLMTGDTPRHLQLFWEQKSISEPYWQKCQTSDSSKADIGGNELIVEMQTKNGESPYVGYNVIVGRDAWGKDGVAISVVGSLAPKRYMSQKFDKTVAAVIPKKKEYLDPLWCFLTSDEFLKAVRKVDQKLIVTNKTLLKVPFDLPYWQQVAAEKYPDGLPEPYSNDPTQWLFKGTVTDTTEPLQVALARLLGYRWPEQLDDGIVPDTDGIVPLVALLGERAAHERLLDVLASVYGVEWKPAKLTELLAQVGADSLEGWLAGKFFEQHAKLFHHRPFLWHIWDGRKDGFSAIVNYHTLDRARLEKLTYSYLGAWIDRQRGSDEKGADVRLAAALELQRKLEAVLTGEPPYDIYVRWKELSEQPRGWNPDLNDGVRLNIRPFVEAGVLRGKVNVKWGKDRGNDPGKKDFGERGPQTDLEKHLSNERHNDLHFKLAEKGTAGSQGGQG</sequence>
<evidence type="ECO:0000259" key="7">
    <source>
        <dbReference type="Pfam" id="PF07669"/>
    </source>
</evidence>
<dbReference type="EC" id="2.1.1.72" evidence="1"/>
<dbReference type="InterPro" id="IPR011639">
    <property type="entry name" value="MethylTrfase_TaqI-like_dom"/>
</dbReference>
<keyword evidence="3 8" id="KW-0808">Transferase</keyword>
<dbReference type="InterPro" id="IPR050953">
    <property type="entry name" value="N4_N6_ade-DNA_methylase"/>
</dbReference>
<dbReference type="PANTHER" id="PTHR33841:SF1">
    <property type="entry name" value="DNA METHYLTRANSFERASE A"/>
    <property type="match status" value="1"/>
</dbReference>
<keyword evidence="9" id="KW-1185">Reference proteome</keyword>
<dbReference type="PRINTS" id="PR00507">
    <property type="entry name" value="N12N6MTFRASE"/>
</dbReference>
<dbReference type="EMBL" id="VKDB01000018">
    <property type="protein sequence ID" value="TSA82146.1"/>
    <property type="molecule type" value="Genomic_DNA"/>
</dbReference>
<evidence type="ECO:0000256" key="2">
    <source>
        <dbReference type="ARBA" id="ARBA00022603"/>
    </source>
</evidence>
<dbReference type="SUPFAM" id="SSF53335">
    <property type="entry name" value="S-adenosyl-L-methionine-dependent methyltransferases"/>
    <property type="match status" value="1"/>
</dbReference>
<evidence type="ECO:0000313" key="9">
    <source>
        <dbReference type="Proteomes" id="UP000316092"/>
    </source>
</evidence>
<evidence type="ECO:0000256" key="1">
    <source>
        <dbReference type="ARBA" id="ARBA00011900"/>
    </source>
</evidence>
<feature type="compositionally biased region" description="Basic and acidic residues" evidence="6">
    <location>
        <begin position="1012"/>
        <end position="1027"/>
    </location>
</feature>
<feature type="domain" description="Type II methyltransferase M.TaqI-like" evidence="7">
    <location>
        <begin position="306"/>
        <end position="531"/>
    </location>
</feature>
<feature type="compositionally biased region" description="Basic and acidic residues" evidence="6">
    <location>
        <begin position="1033"/>
        <end position="1052"/>
    </location>
</feature>
<dbReference type="Gene3D" id="3.40.50.150">
    <property type="entry name" value="Vaccinia Virus protein VP39"/>
    <property type="match status" value="1"/>
</dbReference>
<organism evidence="8 9">
    <name type="scientific">Deinococcus detaillensis</name>
    <dbReference type="NCBI Taxonomy" id="2592048"/>
    <lineage>
        <taxon>Bacteria</taxon>
        <taxon>Thermotogati</taxon>
        <taxon>Deinococcota</taxon>
        <taxon>Deinococci</taxon>
        <taxon>Deinococcales</taxon>
        <taxon>Deinococcaceae</taxon>
        <taxon>Deinococcus</taxon>
    </lineage>
</organism>
<dbReference type="RefSeq" id="WP_143721448.1">
    <property type="nucleotide sequence ID" value="NZ_VKDB01000018.1"/>
</dbReference>
<evidence type="ECO:0000256" key="3">
    <source>
        <dbReference type="ARBA" id="ARBA00022679"/>
    </source>
</evidence>
<keyword evidence="2 8" id="KW-0489">Methyltransferase</keyword>
<dbReference type="OrthoDB" id="32195at2"/>
<dbReference type="InterPro" id="IPR029063">
    <property type="entry name" value="SAM-dependent_MTases_sf"/>
</dbReference>
<evidence type="ECO:0000256" key="6">
    <source>
        <dbReference type="SAM" id="MobiDB-lite"/>
    </source>
</evidence>
<gene>
    <name evidence="8" type="ORF">FNU79_14105</name>
</gene>
<name>A0A553UPL3_9DEIO</name>
<reference evidence="8 9" key="1">
    <citation type="submission" date="2019-07" db="EMBL/GenBank/DDBJ databases">
        <title>Deinococcus detaillus sp. nov., isolated from humus soil in Antarctica.</title>
        <authorList>
            <person name="Zhang K."/>
        </authorList>
    </citation>
    <scope>NUCLEOTIDE SEQUENCE [LARGE SCALE GENOMIC DNA]</scope>
    <source>
        <strain evidence="8 9">H1</strain>
    </source>
</reference>
<protein>
    <recommendedName>
        <fullName evidence="1">site-specific DNA-methyltransferase (adenine-specific)</fullName>
        <ecNumber evidence="1">2.1.1.72</ecNumber>
    </recommendedName>
</protein>
<evidence type="ECO:0000256" key="4">
    <source>
        <dbReference type="ARBA" id="ARBA00022691"/>
    </source>
</evidence>